<accession>A0A0J6CPN5</accession>
<dbReference type="Pfam" id="PF12990">
    <property type="entry name" value="DUF3874"/>
    <property type="match status" value="1"/>
</dbReference>
<protein>
    <recommendedName>
        <fullName evidence="1">DUF3874 domain-containing protein</fullName>
    </recommendedName>
</protein>
<name>A0A0J6CPN5_9BACT</name>
<evidence type="ECO:0000259" key="1">
    <source>
        <dbReference type="Pfam" id="PF12990"/>
    </source>
</evidence>
<dbReference type="Proteomes" id="UP000036166">
    <property type="component" value="Unassembled WGS sequence"/>
</dbReference>
<dbReference type="RefSeq" id="WP_048314368.1">
    <property type="nucleotide sequence ID" value="NZ_AP031410.1"/>
</dbReference>
<comment type="caution">
    <text evidence="2">The sequence shown here is derived from an EMBL/GenBank/DDBJ whole genome shotgun (WGS) entry which is preliminary data.</text>
</comment>
<dbReference type="PATRIC" id="fig|328812.4.peg.4881"/>
<gene>
    <name evidence="2" type="ORF">ACM15_03050</name>
</gene>
<dbReference type="AlphaFoldDB" id="A0A0J6CPN5"/>
<sequence length="82" mass="9193">MTSDGDEVFQQRPLYEDLFFQYYRPALHKEEEVKASAGGIYLSLQKKSSVKLPMGNVSVFGRFLKRLGVMTQLVTGAVVFSG</sequence>
<dbReference type="EMBL" id="LFJV01000007">
    <property type="protein sequence ID" value="KMM35155.1"/>
    <property type="molecule type" value="Genomic_DNA"/>
</dbReference>
<reference evidence="2 3" key="1">
    <citation type="submission" date="2015-06" db="EMBL/GenBank/DDBJ databases">
        <title>Draft Genome Sequence of Parabacteroides goldsteinii with Putative Novel Metallo-Beta-Lactamases Isolated from a Blood Culture from a Human Patient.</title>
        <authorList>
            <person name="Krogh T.J."/>
            <person name="Agergaard C.N."/>
            <person name="Moller-Jensen J."/>
            <person name="Justesen U.S."/>
        </authorList>
    </citation>
    <scope>NUCLEOTIDE SEQUENCE [LARGE SCALE GENOMIC DNA]</scope>
    <source>
        <strain evidence="2 3">910340</strain>
    </source>
</reference>
<feature type="domain" description="DUF3874" evidence="1">
    <location>
        <begin position="12"/>
        <end position="73"/>
    </location>
</feature>
<dbReference type="InterPro" id="IPR024450">
    <property type="entry name" value="DUF3874"/>
</dbReference>
<evidence type="ECO:0000313" key="2">
    <source>
        <dbReference type="EMBL" id="KMM35155.1"/>
    </source>
</evidence>
<proteinExistence type="predicted"/>
<evidence type="ECO:0000313" key="3">
    <source>
        <dbReference type="Proteomes" id="UP000036166"/>
    </source>
</evidence>
<organism evidence="2 3">
    <name type="scientific">Parabacteroides goldsteinii</name>
    <dbReference type="NCBI Taxonomy" id="328812"/>
    <lineage>
        <taxon>Bacteria</taxon>
        <taxon>Pseudomonadati</taxon>
        <taxon>Bacteroidota</taxon>
        <taxon>Bacteroidia</taxon>
        <taxon>Bacteroidales</taxon>
        <taxon>Tannerellaceae</taxon>
        <taxon>Parabacteroides</taxon>
    </lineage>
</organism>